<dbReference type="Gene3D" id="1.10.418.10">
    <property type="entry name" value="Calponin-like domain"/>
    <property type="match status" value="1"/>
</dbReference>
<protein>
    <submittedName>
        <fullName evidence="3">SPEF1-like protein</fullName>
    </submittedName>
</protein>
<dbReference type="PROSITE" id="PS50021">
    <property type="entry name" value="CH"/>
    <property type="match status" value="1"/>
</dbReference>
<evidence type="ECO:0000259" key="2">
    <source>
        <dbReference type="PROSITE" id="PS50021"/>
    </source>
</evidence>
<dbReference type="PANTHER" id="PTHR12509">
    <property type="entry name" value="SPERMATOGENESIS-ASSOCIATED 4-RELATED"/>
    <property type="match status" value="1"/>
</dbReference>
<evidence type="ECO:0000256" key="1">
    <source>
        <dbReference type="SAM" id="Coils"/>
    </source>
</evidence>
<organism evidence="3">
    <name type="scientific">Trepomonas sp. PC1</name>
    <dbReference type="NCBI Taxonomy" id="1076344"/>
    <lineage>
        <taxon>Eukaryota</taxon>
        <taxon>Metamonada</taxon>
        <taxon>Diplomonadida</taxon>
        <taxon>Hexamitidae</taxon>
        <taxon>Hexamitinae</taxon>
        <taxon>Trepomonas</taxon>
    </lineage>
</organism>
<dbReference type="InterPro" id="IPR010441">
    <property type="entry name" value="CH_2"/>
</dbReference>
<evidence type="ECO:0000313" key="3">
    <source>
        <dbReference type="EMBL" id="JAP93488.1"/>
    </source>
</evidence>
<dbReference type="GO" id="GO:0005930">
    <property type="term" value="C:axoneme"/>
    <property type="evidence" value="ECO:0007669"/>
    <property type="project" value="TreeGrafter"/>
</dbReference>
<dbReference type="Pfam" id="PF06294">
    <property type="entry name" value="CH_2"/>
    <property type="match status" value="1"/>
</dbReference>
<dbReference type="InterPro" id="IPR036872">
    <property type="entry name" value="CH_dom_sf"/>
</dbReference>
<dbReference type="AlphaFoldDB" id="A0A146KB44"/>
<feature type="coiled-coil region" evidence="1">
    <location>
        <begin position="159"/>
        <end position="214"/>
    </location>
</feature>
<dbReference type="SUPFAM" id="SSF47576">
    <property type="entry name" value="Calponin-homology domain, CH-domain"/>
    <property type="match status" value="1"/>
</dbReference>
<reference evidence="3" key="1">
    <citation type="submission" date="2015-07" db="EMBL/GenBank/DDBJ databases">
        <title>Adaptation to a free-living lifestyle via gene acquisitions in the diplomonad Trepomonas sp. PC1.</title>
        <authorList>
            <person name="Xu F."/>
            <person name="Jerlstrom-Hultqvist J."/>
            <person name="Kolisko M."/>
            <person name="Simpson A.G.B."/>
            <person name="Roger A.J."/>
            <person name="Svard S.G."/>
            <person name="Andersson J.O."/>
        </authorList>
    </citation>
    <scope>NUCLEOTIDE SEQUENCE</scope>
    <source>
        <strain evidence="3">PC1</strain>
    </source>
</reference>
<keyword evidence="1" id="KW-0175">Coiled coil</keyword>
<sequence>PLQQLSPDQKQQVYEWLNKLDLPKPSSFIHRDFADACLLAKLIKLYLPNLVEVHNYIAAVGVTKKLENWNTMNKKIMKKLDIKLSEQEIQNLAQAKPGVIESLLYQIRQRFDDLAEKEEEMKQMSQIEQFEKPNLQPDDVFDISANQVEKKKPGKCLKCVESQHQVQELQQEVKLLEDKTEKLMQLVRLKDGKNRALQEQVESLTAKLRQFGVE</sequence>
<feature type="non-terminal residue" evidence="3">
    <location>
        <position position="1"/>
    </location>
</feature>
<proteinExistence type="predicted"/>
<dbReference type="EMBL" id="GDID01003118">
    <property type="protein sequence ID" value="JAP93488.1"/>
    <property type="molecule type" value="Transcribed_RNA"/>
</dbReference>
<name>A0A146KB44_9EUKA</name>
<feature type="domain" description="Calponin-homology (CH)" evidence="2">
    <location>
        <begin position="7"/>
        <end position="112"/>
    </location>
</feature>
<dbReference type="GO" id="GO:0051493">
    <property type="term" value="P:regulation of cytoskeleton organization"/>
    <property type="evidence" value="ECO:0007669"/>
    <property type="project" value="TreeGrafter"/>
</dbReference>
<dbReference type="GO" id="GO:0008017">
    <property type="term" value="F:microtubule binding"/>
    <property type="evidence" value="ECO:0007669"/>
    <property type="project" value="TreeGrafter"/>
</dbReference>
<accession>A0A146KB44</accession>
<dbReference type="PANTHER" id="PTHR12509:SF9">
    <property type="entry name" value="SPERM FLAGELLAR PROTEIN 1 ISOFORM X1"/>
    <property type="match status" value="1"/>
</dbReference>
<dbReference type="InterPro" id="IPR001715">
    <property type="entry name" value="CH_dom"/>
</dbReference>
<gene>
    <name evidence="3" type="ORF">TPC1_14221</name>
</gene>
<dbReference type="InterPro" id="IPR052111">
    <property type="entry name" value="Spermatogenesis_Ciliary_MAP"/>
</dbReference>
<dbReference type="FunFam" id="1.10.418.10:FF:000059">
    <property type="entry name" value="RIKEN cDNA 6430531B16 gene"/>
    <property type="match status" value="1"/>
</dbReference>